<protein>
    <submittedName>
        <fullName evidence="3">Uncharacterized protein</fullName>
    </submittedName>
</protein>
<proteinExistence type="predicted"/>
<organism evidence="3 4">
    <name type="scientific">Zea mays</name>
    <name type="common">Maize</name>
    <dbReference type="NCBI Taxonomy" id="4577"/>
    <lineage>
        <taxon>Eukaryota</taxon>
        <taxon>Viridiplantae</taxon>
        <taxon>Streptophyta</taxon>
        <taxon>Embryophyta</taxon>
        <taxon>Tracheophyta</taxon>
        <taxon>Spermatophyta</taxon>
        <taxon>Magnoliopsida</taxon>
        <taxon>Liliopsida</taxon>
        <taxon>Poales</taxon>
        <taxon>Poaceae</taxon>
        <taxon>PACMAD clade</taxon>
        <taxon>Panicoideae</taxon>
        <taxon>Andropogonodae</taxon>
        <taxon>Andropogoneae</taxon>
        <taxon>Tripsacinae</taxon>
        <taxon>Zea</taxon>
    </lineage>
</organism>
<keyword evidence="2" id="KW-0812">Transmembrane</keyword>
<evidence type="ECO:0000313" key="4">
    <source>
        <dbReference type="Proteomes" id="UP000007305"/>
    </source>
</evidence>
<accession>A0A804R2S1</accession>
<reference evidence="3" key="3">
    <citation type="submission" date="2021-05" db="UniProtKB">
        <authorList>
            <consortium name="EnsemblPlants"/>
        </authorList>
    </citation>
    <scope>IDENTIFICATION</scope>
    <source>
        <strain evidence="3">cv. B73</strain>
    </source>
</reference>
<dbReference type="Gramene" id="Zm00001eb388630_T001">
    <property type="protein sequence ID" value="Zm00001eb388630_P001"/>
    <property type="gene ID" value="Zm00001eb388630"/>
</dbReference>
<feature type="transmembrane region" description="Helical" evidence="2">
    <location>
        <begin position="101"/>
        <end position="120"/>
    </location>
</feature>
<reference evidence="3" key="2">
    <citation type="submission" date="2019-07" db="EMBL/GenBank/DDBJ databases">
        <authorList>
            <person name="Seetharam A."/>
            <person name="Woodhouse M."/>
            <person name="Cannon E."/>
        </authorList>
    </citation>
    <scope>NUCLEOTIDE SEQUENCE [LARGE SCALE GENOMIC DNA]</scope>
    <source>
        <strain evidence="3">cv. B73</strain>
    </source>
</reference>
<keyword evidence="2" id="KW-0472">Membrane</keyword>
<keyword evidence="4" id="KW-1185">Reference proteome</keyword>
<evidence type="ECO:0000256" key="2">
    <source>
        <dbReference type="SAM" id="Phobius"/>
    </source>
</evidence>
<evidence type="ECO:0000256" key="1">
    <source>
        <dbReference type="SAM" id="MobiDB-lite"/>
    </source>
</evidence>
<dbReference type="EnsemblPlants" id="Zm00001eb388630_T001">
    <property type="protein sequence ID" value="Zm00001eb388630_P001"/>
    <property type="gene ID" value="Zm00001eb388630"/>
</dbReference>
<keyword evidence="2" id="KW-1133">Transmembrane helix</keyword>
<reference evidence="4" key="1">
    <citation type="journal article" date="2009" name="Science">
        <title>The B73 maize genome: complexity, diversity, and dynamics.</title>
        <authorList>
            <person name="Schnable P.S."/>
            <person name="Ware D."/>
            <person name="Fulton R.S."/>
            <person name="Stein J.C."/>
            <person name="Wei F."/>
            <person name="Pasternak S."/>
            <person name="Liang C."/>
            <person name="Zhang J."/>
            <person name="Fulton L."/>
            <person name="Graves T.A."/>
            <person name="Minx P."/>
            <person name="Reily A.D."/>
            <person name="Courtney L."/>
            <person name="Kruchowski S.S."/>
            <person name="Tomlinson C."/>
            <person name="Strong C."/>
            <person name="Delehaunty K."/>
            <person name="Fronick C."/>
            <person name="Courtney B."/>
            <person name="Rock S.M."/>
            <person name="Belter E."/>
            <person name="Du F."/>
            <person name="Kim K."/>
            <person name="Abbott R.M."/>
            <person name="Cotton M."/>
            <person name="Levy A."/>
            <person name="Marchetto P."/>
            <person name="Ochoa K."/>
            <person name="Jackson S.M."/>
            <person name="Gillam B."/>
            <person name="Chen W."/>
            <person name="Yan L."/>
            <person name="Higginbotham J."/>
            <person name="Cardenas M."/>
            <person name="Waligorski J."/>
            <person name="Applebaum E."/>
            <person name="Phelps L."/>
            <person name="Falcone J."/>
            <person name="Kanchi K."/>
            <person name="Thane T."/>
            <person name="Scimone A."/>
            <person name="Thane N."/>
            <person name="Henke J."/>
            <person name="Wang T."/>
            <person name="Ruppert J."/>
            <person name="Shah N."/>
            <person name="Rotter K."/>
            <person name="Hodges J."/>
            <person name="Ingenthron E."/>
            <person name="Cordes M."/>
            <person name="Kohlberg S."/>
            <person name="Sgro J."/>
            <person name="Delgado B."/>
            <person name="Mead K."/>
            <person name="Chinwalla A."/>
            <person name="Leonard S."/>
            <person name="Crouse K."/>
            <person name="Collura K."/>
            <person name="Kudrna D."/>
            <person name="Currie J."/>
            <person name="He R."/>
            <person name="Angelova A."/>
            <person name="Rajasekar S."/>
            <person name="Mueller T."/>
            <person name="Lomeli R."/>
            <person name="Scara G."/>
            <person name="Ko A."/>
            <person name="Delaney K."/>
            <person name="Wissotski M."/>
            <person name="Lopez G."/>
            <person name="Campos D."/>
            <person name="Braidotti M."/>
            <person name="Ashley E."/>
            <person name="Golser W."/>
            <person name="Kim H."/>
            <person name="Lee S."/>
            <person name="Lin J."/>
            <person name="Dujmic Z."/>
            <person name="Kim W."/>
            <person name="Talag J."/>
            <person name="Zuccolo A."/>
            <person name="Fan C."/>
            <person name="Sebastian A."/>
            <person name="Kramer M."/>
            <person name="Spiegel L."/>
            <person name="Nascimento L."/>
            <person name="Zutavern T."/>
            <person name="Miller B."/>
            <person name="Ambroise C."/>
            <person name="Muller S."/>
            <person name="Spooner W."/>
            <person name="Narechania A."/>
            <person name="Ren L."/>
            <person name="Wei S."/>
            <person name="Kumari S."/>
            <person name="Faga B."/>
            <person name="Levy M.J."/>
            <person name="McMahan L."/>
            <person name="Van Buren P."/>
            <person name="Vaughn M.W."/>
            <person name="Ying K."/>
            <person name="Yeh C.-T."/>
            <person name="Emrich S.J."/>
            <person name="Jia Y."/>
            <person name="Kalyanaraman A."/>
            <person name="Hsia A.-P."/>
            <person name="Barbazuk W.B."/>
            <person name="Baucom R.S."/>
            <person name="Brutnell T.P."/>
            <person name="Carpita N.C."/>
            <person name="Chaparro C."/>
            <person name="Chia J.-M."/>
            <person name="Deragon J.-M."/>
            <person name="Estill J.C."/>
            <person name="Fu Y."/>
            <person name="Jeddeloh J.A."/>
            <person name="Han Y."/>
            <person name="Lee H."/>
            <person name="Li P."/>
            <person name="Lisch D.R."/>
            <person name="Liu S."/>
            <person name="Liu Z."/>
            <person name="Nagel D.H."/>
            <person name="McCann M.C."/>
            <person name="SanMiguel P."/>
            <person name="Myers A.M."/>
            <person name="Nettleton D."/>
            <person name="Nguyen J."/>
            <person name="Penning B.W."/>
            <person name="Ponnala L."/>
            <person name="Schneider K.L."/>
            <person name="Schwartz D.C."/>
            <person name="Sharma A."/>
            <person name="Soderlund C."/>
            <person name="Springer N.M."/>
            <person name="Sun Q."/>
            <person name="Wang H."/>
            <person name="Waterman M."/>
            <person name="Westerman R."/>
            <person name="Wolfgruber T.K."/>
            <person name="Yang L."/>
            <person name="Yu Y."/>
            <person name="Zhang L."/>
            <person name="Zhou S."/>
            <person name="Zhu Q."/>
            <person name="Bennetzen J.L."/>
            <person name="Dawe R.K."/>
            <person name="Jiang J."/>
            <person name="Jiang N."/>
            <person name="Presting G.G."/>
            <person name="Wessler S.R."/>
            <person name="Aluru S."/>
            <person name="Martienssen R.A."/>
            <person name="Clifton S.W."/>
            <person name="McCombie W.R."/>
            <person name="Wing R.A."/>
            <person name="Wilson R.K."/>
        </authorList>
    </citation>
    <scope>NUCLEOTIDE SEQUENCE [LARGE SCALE GENOMIC DNA]</scope>
    <source>
        <strain evidence="4">cv. B73</strain>
    </source>
</reference>
<evidence type="ECO:0000313" key="3">
    <source>
        <dbReference type="EnsemblPlants" id="Zm00001eb388630_P001"/>
    </source>
</evidence>
<dbReference type="InParanoid" id="A0A804R2S1"/>
<dbReference type="AlphaFoldDB" id="A0A804R2S1"/>
<feature type="region of interest" description="Disordered" evidence="1">
    <location>
        <begin position="1"/>
        <end position="32"/>
    </location>
</feature>
<dbReference type="Proteomes" id="UP000007305">
    <property type="component" value="Chromosome 9"/>
</dbReference>
<sequence>MELEPRPSGRQVGLGRSSQRLAPAACNASGRPATCRSWSLTGSLPVPVPGPCTEDVCDLSARSHVRKLCVRHGFEALVVQYSSCGGDCVAKVKSCLGQGSGFFCFFFYALAVASCCRVNLYTHFLI</sequence>
<name>A0A804R2S1_MAIZE</name>